<evidence type="ECO:0000313" key="1">
    <source>
        <dbReference type="EMBL" id="NGM50834.1"/>
    </source>
</evidence>
<organism evidence="1">
    <name type="scientific">Caulobacter sp. 602-2</name>
    <dbReference type="NCBI Taxonomy" id="2710887"/>
    <lineage>
        <taxon>Bacteria</taxon>
        <taxon>Pseudomonadati</taxon>
        <taxon>Pseudomonadota</taxon>
        <taxon>Alphaproteobacteria</taxon>
        <taxon>Caulobacterales</taxon>
        <taxon>Caulobacteraceae</taxon>
        <taxon>Caulobacter</taxon>
    </lineage>
</organism>
<dbReference type="AlphaFoldDB" id="A0A6G4QZT0"/>
<evidence type="ECO:0008006" key="2">
    <source>
        <dbReference type="Google" id="ProtNLM"/>
    </source>
</evidence>
<name>A0A6G4QZT0_9CAUL</name>
<dbReference type="RefSeq" id="WP_165259723.1">
    <property type="nucleotide sequence ID" value="NZ_JAAKGT010000006.1"/>
</dbReference>
<protein>
    <recommendedName>
        <fullName evidence="2">DUF4304 domain-containing protein</fullName>
    </recommendedName>
</protein>
<reference evidence="1" key="1">
    <citation type="submission" date="2020-02" db="EMBL/GenBank/DDBJ databases">
        <authorList>
            <person name="Gao J."/>
            <person name="Sun J."/>
        </authorList>
    </citation>
    <scope>NUCLEOTIDE SEQUENCE</scope>
    <source>
        <strain evidence="1">602-2</strain>
    </source>
</reference>
<proteinExistence type="predicted"/>
<dbReference type="EMBL" id="JAAKGT010000006">
    <property type="protein sequence ID" value="NGM50834.1"/>
    <property type="molecule type" value="Genomic_DNA"/>
</dbReference>
<comment type="caution">
    <text evidence="1">The sequence shown here is derived from an EMBL/GenBank/DDBJ whole genome shotgun (WGS) entry which is preliminary data.</text>
</comment>
<accession>A0A6G4QZT0</accession>
<sequence>MLILPALPPISWLEMRRLQRWSHRGGTVDPKVLEALAAIAPDPSFERVSDWRWVAPSVGGIRPMVEVKAFKGATRSAAWGVAIDFVPVMGDAKLSWKRSAQKARLDLHLGPRPSTGTPLPDWCAFRDWDGPGRAARIARKVRKLAAEELAPVTSIEAIVAIFETRGPPIGSPPRSGYTQRDLAWGLCLDALGREAEASTLLARFCQLVELDPGDRVLAKARELARAYGAAEKESAPEPEPRGA</sequence>
<gene>
    <name evidence="1" type="ORF">G5B46_14545</name>
</gene>